<dbReference type="InterPro" id="IPR016181">
    <property type="entry name" value="Acyl_CoA_acyltransferase"/>
</dbReference>
<dbReference type="Gene3D" id="3.40.630.30">
    <property type="match status" value="1"/>
</dbReference>
<evidence type="ECO:0000313" key="2">
    <source>
        <dbReference type="EMBL" id="SVC88714.1"/>
    </source>
</evidence>
<dbReference type="PANTHER" id="PTHR43441:SF11">
    <property type="entry name" value="RIBOSOMAL-PROTEIN-SERINE ACETYLTRANSFERASE"/>
    <property type="match status" value="1"/>
</dbReference>
<dbReference type="InterPro" id="IPR051908">
    <property type="entry name" value="Ribosomal_N-acetyltransferase"/>
</dbReference>
<gene>
    <name evidence="2" type="ORF">METZ01_LOCUS341568</name>
</gene>
<reference evidence="2" key="1">
    <citation type="submission" date="2018-05" db="EMBL/GenBank/DDBJ databases">
        <authorList>
            <person name="Lanie J.A."/>
            <person name="Ng W.-L."/>
            <person name="Kazmierczak K.M."/>
            <person name="Andrzejewski T.M."/>
            <person name="Davidsen T.M."/>
            <person name="Wayne K.J."/>
            <person name="Tettelin H."/>
            <person name="Glass J.I."/>
            <person name="Rusch D."/>
            <person name="Podicherti R."/>
            <person name="Tsui H.-C.T."/>
            <person name="Winkler M.E."/>
        </authorList>
    </citation>
    <scope>NUCLEOTIDE SEQUENCE</scope>
</reference>
<proteinExistence type="predicted"/>
<organism evidence="2">
    <name type="scientific">marine metagenome</name>
    <dbReference type="NCBI Taxonomy" id="408172"/>
    <lineage>
        <taxon>unclassified sequences</taxon>
        <taxon>metagenomes</taxon>
        <taxon>ecological metagenomes</taxon>
    </lineage>
</organism>
<dbReference type="InterPro" id="IPR000182">
    <property type="entry name" value="GNAT_dom"/>
</dbReference>
<evidence type="ECO:0000259" key="1">
    <source>
        <dbReference type="PROSITE" id="PS51186"/>
    </source>
</evidence>
<dbReference type="GO" id="GO:1990189">
    <property type="term" value="F:protein N-terminal-serine acetyltransferase activity"/>
    <property type="evidence" value="ECO:0007669"/>
    <property type="project" value="TreeGrafter"/>
</dbReference>
<accession>A0A382QT76</accession>
<dbReference type="SUPFAM" id="SSF55729">
    <property type="entry name" value="Acyl-CoA N-acyltransferases (Nat)"/>
    <property type="match status" value="1"/>
</dbReference>
<name>A0A382QT76_9ZZZZ</name>
<dbReference type="EMBL" id="UINC01116753">
    <property type="protein sequence ID" value="SVC88714.1"/>
    <property type="molecule type" value="Genomic_DNA"/>
</dbReference>
<feature type="domain" description="N-acetyltransferase" evidence="1">
    <location>
        <begin position="31"/>
        <end position="184"/>
    </location>
</feature>
<dbReference type="Pfam" id="PF13302">
    <property type="entry name" value="Acetyltransf_3"/>
    <property type="match status" value="1"/>
</dbReference>
<dbReference type="PROSITE" id="PS51186">
    <property type="entry name" value="GNAT"/>
    <property type="match status" value="1"/>
</dbReference>
<dbReference type="AlphaFoldDB" id="A0A382QT76"/>
<dbReference type="GO" id="GO:0005737">
    <property type="term" value="C:cytoplasm"/>
    <property type="evidence" value="ECO:0007669"/>
    <property type="project" value="TreeGrafter"/>
</dbReference>
<protein>
    <recommendedName>
        <fullName evidence="1">N-acetyltransferase domain-containing protein</fullName>
    </recommendedName>
</protein>
<dbReference type="GO" id="GO:0008999">
    <property type="term" value="F:protein-N-terminal-alanine acetyltransferase activity"/>
    <property type="evidence" value="ECO:0007669"/>
    <property type="project" value="TreeGrafter"/>
</dbReference>
<dbReference type="PANTHER" id="PTHR43441">
    <property type="entry name" value="RIBOSOMAL-PROTEIN-SERINE ACETYLTRANSFERASE"/>
    <property type="match status" value="1"/>
</dbReference>
<sequence>MNAETPFTGPFPDLRSERLLLRELRSDDAGALFRQFSDEEVTRYYDLDTFTQSTQAEQLVALWRQRRERRFGIRWAICRPEAPEELLGTCGFNLWVQNSARAVLGFDLARANWRQGIMSEALGLLLDYGFQQMELNRVEAVVFRDNDASCRLLAKLGFAREGLLREYEYLHGRLQDMYMYSLLRRDREA</sequence>